<evidence type="ECO:0000256" key="1">
    <source>
        <dbReference type="ARBA" id="ARBA00005582"/>
    </source>
</evidence>
<dbReference type="EMBL" id="JXLG01000005">
    <property type="protein sequence ID" value="KJY61398.1"/>
    <property type="molecule type" value="Genomic_DNA"/>
</dbReference>
<accession>A0A0F4LST4</accession>
<evidence type="ECO:0000313" key="3">
    <source>
        <dbReference type="EMBL" id="KJY61398.1"/>
    </source>
</evidence>
<dbReference type="InterPro" id="IPR015797">
    <property type="entry name" value="NUDIX_hydrolase-like_dom_sf"/>
</dbReference>
<dbReference type="GO" id="GO:0016787">
    <property type="term" value="F:hydrolase activity"/>
    <property type="evidence" value="ECO:0007669"/>
    <property type="project" value="UniProtKB-KW"/>
</dbReference>
<keyword evidence="4" id="KW-1185">Reference proteome</keyword>
<dbReference type="PANTHER" id="PTHR43736">
    <property type="entry name" value="ADP-RIBOSE PYROPHOSPHATASE"/>
    <property type="match status" value="1"/>
</dbReference>
<evidence type="ECO:0000313" key="4">
    <source>
        <dbReference type="Proteomes" id="UP000033682"/>
    </source>
</evidence>
<dbReference type="HOGENOM" id="CLU_082381_1_0_9"/>
<dbReference type="InterPro" id="IPR059176">
    <property type="entry name" value="UDP-X_N"/>
</dbReference>
<sequence>MEKRGQFTNWAIELQSLAQDGLEYGHDRFDLERYTRIREIATEMMSAKTGLPIKQVKELFSSDDGYQTPKLAVRAAIFNDEKILLVKETTDEHWSMPGGWCDPNLTTTENCIKEVKEEAGREVKIEKVIALIDKSVNVHNQKRVERAINCCSVFFLCKELGGKFVVNTETTEYDYFDVDHLPPLSVNRTTADEVKMCLKAAHDPYWQVICD</sequence>
<dbReference type="PROSITE" id="PS51462">
    <property type="entry name" value="NUDIX"/>
    <property type="match status" value="1"/>
</dbReference>
<reference evidence="3 4" key="1">
    <citation type="submission" date="2015-01" db="EMBL/GenBank/DDBJ databases">
        <title>Comparative genomics of the lactic acid bacteria isolated from the honey bee gut.</title>
        <authorList>
            <person name="Ellegaard K.M."/>
            <person name="Tamarit D."/>
            <person name="Javelind E."/>
            <person name="Olofsson T."/>
            <person name="Andersson S.G."/>
            <person name="Vasquez A."/>
        </authorList>
    </citation>
    <scope>NUCLEOTIDE SEQUENCE [LARGE SCALE GENOMIC DNA]</scope>
    <source>
        <strain evidence="3 4">Hma11</strain>
    </source>
</reference>
<gene>
    <name evidence="3" type="ORF">JF72_06810</name>
</gene>
<evidence type="ECO:0000259" key="2">
    <source>
        <dbReference type="PROSITE" id="PS51462"/>
    </source>
</evidence>
<protein>
    <submittedName>
        <fullName evidence="3">Nudix family phosphohydrolase</fullName>
    </submittedName>
</protein>
<name>A0A0F4LST4_9LACO</name>
<dbReference type="Proteomes" id="UP000033682">
    <property type="component" value="Unassembled WGS sequence"/>
</dbReference>
<dbReference type="PATRIC" id="fig|303541.3.peg.837"/>
<comment type="similarity">
    <text evidence="1">Belongs to the Nudix hydrolase family.</text>
</comment>
<feature type="domain" description="Nudix hydrolase" evidence="2">
    <location>
        <begin position="68"/>
        <end position="198"/>
    </location>
</feature>
<dbReference type="Pfam" id="PF00293">
    <property type="entry name" value="NUDIX"/>
    <property type="match status" value="1"/>
</dbReference>
<dbReference type="InterPro" id="IPR000086">
    <property type="entry name" value="NUDIX_hydrolase_dom"/>
</dbReference>
<dbReference type="AlphaFoldDB" id="A0A0F4LST4"/>
<comment type="caution">
    <text evidence="3">The sequence shown here is derived from an EMBL/GenBank/DDBJ whole genome shotgun (WGS) entry which is preliminary data.</text>
</comment>
<dbReference type="Gene3D" id="3.90.79.10">
    <property type="entry name" value="Nucleoside Triphosphate Pyrophosphohydrolase"/>
    <property type="match status" value="1"/>
</dbReference>
<organism evidence="3 4">
    <name type="scientific">Lactobacillus apis</name>
    <dbReference type="NCBI Taxonomy" id="303541"/>
    <lineage>
        <taxon>Bacteria</taxon>
        <taxon>Bacillati</taxon>
        <taxon>Bacillota</taxon>
        <taxon>Bacilli</taxon>
        <taxon>Lactobacillales</taxon>
        <taxon>Lactobacillaceae</taxon>
        <taxon>Lactobacillus</taxon>
    </lineage>
</organism>
<proteinExistence type="inferred from homology"/>
<dbReference type="Pfam" id="PF12535">
    <property type="entry name" value="Nudix_N"/>
    <property type="match status" value="1"/>
</dbReference>
<dbReference type="RefSeq" id="WP_046306871.1">
    <property type="nucleotide sequence ID" value="NZ_CAMKYX010000001.1"/>
</dbReference>
<dbReference type="Gene3D" id="6.10.250.1120">
    <property type="match status" value="1"/>
</dbReference>
<dbReference type="PANTHER" id="PTHR43736:SF1">
    <property type="entry name" value="DIHYDRONEOPTERIN TRIPHOSPHATE DIPHOSPHATASE"/>
    <property type="match status" value="1"/>
</dbReference>
<dbReference type="STRING" id="303541.JF72_06810"/>
<keyword evidence="3" id="KW-0378">Hydrolase</keyword>
<dbReference type="SUPFAM" id="SSF55811">
    <property type="entry name" value="Nudix"/>
    <property type="match status" value="1"/>
</dbReference>